<gene>
    <name evidence="1" type="ORF">CTM46_07605</name>
</gene>
<accession>A0A2D3LL80</accession>
<organism evidence="1 2">
    <name type="scientific">Prevotella intermedia</name>
    <dbReference type="NCBI Taxonomy" id="28131"/>
    <lineage>
        <taxon>Bacteria</taxon>
        <taxon>Pseudomonadati</taxon>
        <taxon>Bacteroidota</taxon>
        <taxon>Bacteroidia</taxon>
        <taxon>Bacteroidales</taxon>
        <taxon>Prevotellaceae</taxon>
        <taxon>Prevotella</taxon>
    </lineage>
</organism>
<reference evidence="1 2" key="1">
    <citation type="submission" date="2017-11" db="EMBL/GenBank/DDBJ databases">
        <title>Genome sequencing of Prevotella intermedia KCOM 1949.</title>
        <authorList>
            <person name="Kook J.-K."/>
            <person name="Park S.-N."/>
            <person name="Lim Y.K."/>
        </authorList>
    </citation>
    <scope>NUCLEOTIDE SEQUENCE [LARGE SCALE GENOMIC DNA]</scope>
    <source>
        <strain evidence="1 2">KCOM 1949</strain>
    </source>
</reference>
<dbReference type="AlphaFoldDB" id="A0A2D3LL80"/>
<name>A0A2D3LL80_PREIN</name>
<proteinExistence type="predicted"/>
<evidence type="ECO:0000313" key="2">
    <source>
        <dbReference type="Proteomes" id="UP000230742"/>
    </source>
</evidence>
<sequence>MRMYNIRVYLKINSMKVFKKQSENLCLQPEDLRAIRGGSAENLTSNNLASEASFPCTVRETDGSTRTKQVSSVQECLEFAGKG</sequence>
<dbReference type="EMBL" id="CP024727">
    <property type="protein sequence ID" value="ATV31313.1"/>
    <property type="molecule type" value="Genomic_DNA"/>
</dbReference>
<protein>
    <submittedName>
        <fullName evidence="1">Uncharacterized protein</fullName>
    </submittedName>
</protein>
<evidence type="ECO:0000313" key="1">
    <source>
        <dbReference type="EMBL" id="ATV31313.1"/>
    </source>
</evidence>
<dbReference type="Proteomes" id="UP000230742">
    <property type="component" value="Chromosome 1"/>
</dbReference>